<dbReference type="PROSITE" id="PS50294">
    <property type="entry name" value="WD_REPEATS_REGION"/>
    <property type="match status" value="2"/>
</dbReference>
<dbReference type="Gene3D" id="2.130.10.10">
    <property type="entry name" value="YVTN repeat-like/Quinoprotein amine dehydrogenase"/>
    <property type="match status" value="2"/>
</dbReference>
<accession>A0A0C3QSD3</accession>
<feature type="region of interest" description="Disordered" evidence="4">
    <location>
        <begin position="1"/>
        <end position="85"/>
    </location>
</feature>
<dbReference type="InterPro" id="IPR051859">
    <property type="entry name" value="DCAF"/>
</dbReference>
<feature type="repeat" description="WD" evidence="3">
    <location>
        <begin position="298"/>
        <end position="332"/>
    </location>
</feature>
<dbReference type="EMBL" id="KN822959">
    <property type="protein sequence ID" value="KIO31826.1"/>
    <property type="molecule type" value="Genomic_DNA"/>
</dbReference>
<dbReference type="InterPro" id="IPR036322">
    <property type="entry name" value="WD40_repeat_dom_sf"/>
</dbReference>
<dbReference type="Pfam" id="PF00400">
    <property type="entry name" value="WD40"/>
    <property type="match status" value="4"/>
</dbReference>
<proteinExistence type="predicted"/>
<dbReference type="PANTHER" id="PTHR19847:SF7">
    <property type="entry name" value="DDB1- AND CUL4-ASSOCIATED FACTOR 11"/>
    <property type="match status" value="1"/>
</dbReference>
<dbReference type="HOGENOM" id="CLU_014280_2_0_1"/>
<evidence type="ECO:0000313" key="6">
    <source>
        <dbReference type="Proteomes" id="UP000054248"/>
    </source>
</evidence>
<feature type="compositionally biased region" description="Acidic residues" evidence="4">
    <location>
        <begin position="35"/>
        <end position="62"/>
    </location>
</feature>
<dbReference type="SMART" id="SM00320">
    <property type="entry name" value="WD40"/>
    <property type="match status" value="7"/>
</dbReference>
<reference evidence="6" key="2">
    <citation type="submission" date="2015-01" db="EMBL/GenBank/DDBJ databases">
        <title>Evolutionary Origins and Diversification of the Mycorrhizal Mutualists.</title>
        <authorList>
            <consortium name="DOE Joint Genome Institute"/>
            <consortium name="Mycorrhizal Genomics Consortium"/>
            <person name="Kohler A."/>
            <person name="Kuo A."/>
            <person name="Nagy L.G."/>
            <person name="Floudas D."/>
            <person name="Copeland A."/>
            <person name="Barry K.W."/>
            <person name="Cichocki N."/>
            <person name="Veneault-Fourrey C."/>
            <person name="LaButti K."/>
            <person name="Lindquist E.A."/>
            <person name="Lipzen A."/>
            <person name="Lundell T."/>
            <person name="Morin E."/>
            <person name="Murat C."/>
            <person name="Riley R."/>
            <person name="Ohm R."/>
            <person name="Sun H."/>
            <person name="Tunlid A."/>
            <person name="Henrissat B."/>
            <person name="Grigoriev I.V."/>
            <person name="Hibbett D.S."/>
            <person name="Martin F."/>
        </authorList>
    </citation>
    <scope>NUCLEOTIDE SEQUENCE [LARGE SCALE GENOMIC DNA]</scope>
    <source>
        <strain evidence="6">MUT 4182</strain>
    </source>
</reference>
<keyword evidence="6" id="KW-1185">Reference proteome</keyword>
<dbReference type="PRINTS" id="PR00320">
    <property type="entry name" value="GPROTEINBRPT"/>
</dbReference>
<protein>
    <submittedName>
        <fullName evidence="5">Uncharacterized protein</fullName>
    </submittedName>
</protein>
<keyword evidence="1 3" id="KW-0853">WD repeat</keyword>
<feature type="compositionally biased region" description="Acidic residues" evidence="4">
    <location>
        <begin position="15"/>
        <end position="24"/>
    </location>
</feature>
<dbReference type="PANTHER" id="PTHR19847">
    <property type="entry name" value="DDB1- AND CUL4-ASSOCIATED FACTOR 11"/>
    <property type="match status" value="1"/>
</dbReference>
<dbReference type="GO" id="GO:0043161">
    <property type="term" value="P:proteasome-mediated ubiquitin-dependent protein catabolic process"/>
    <property type="evidence" value="ECO:0007669"/>
    <property type="project" value="TreeGrafter"/>
</dbReference>
<dbReference type="PROSITE" id="PS50082">
    <property type="entry name" value="WD_REPEATS_2"/>
    <property type="match status" value="2"/>
</dbReference>
<dbReference type="InterPro" id="IPR020472">
    <property type="entry name" value="WD40_PAC1"/>
</dbReference>
<evidence type="ECO:0000256" key="3">
    <source>
        <dbReference type="PROSITE-ProRule" id="PRU00221"/>
    </source>
</evidence>
<sequence>MSSDEEQPVGLNRFDDDDHSDDEYYPAHDHHSPGEDEDEASDSLEVDQDMEEESEGDDDNDGEGIHSSKGGYRDSKVPLPGGTQLLQSGEFGRIHSFARQNPQNLKSFRQRIYGQRLQTRFSSREQAYTDLLPNTNGTVVATYNSKAYVGQFSADSSFYYTCCQDFDLRIYDMTAPITPLNRTTASMHSDHHTSMRLTKTVHGLGSGWTITDSHLSPDNSALLYSSLDSTLYMVKTQDPDEEQIQLHLGRSTNNSWYDYRVAVFSCRFSSDGREVIAGGSGGSLFVYDLGKMRRTLGINAHSDDINSCCWADTSSGNVLISASDDTSLKVWDRRSLGSSHIPSGVLIGHTEGITHVAPKGDGRYVISNGKDQVLRLWDLRKMRSHNDWKGRNSFGHNGFDYRYPPYPKPRHPSHPLDTSVMRYKGHSVLRTLIRCHFSPIESTGAAYIYSGSFDGRIHIWSLDGRVVQVLDRSKTAPITGHPSSADLPKASSRQFRPCVRDVSWHTGSPVLMSCAWDGEGASTVAMHEWKGFGKNAMSLDDVIERDRANAGYDPLSP</sequence>
<feature type="compositionally biased region" description="Basic and acidic residues" evidence="4">
    <location>
        <begin position="25"/>
        <end position="34"/>
    </location>
</feature>
<feature type="compositionally biased region" description="Basic and acidic residues" evidence="4">
    <location>
        <begin position="63"/>
        <end position="76"/>
    </location>
</feature>
<evidence type="ECO:0000256" key="4">
    <source>
        <dbReference type="SAM" id="MobiDB-lite"/>
    </source>
</evidence>
<name>A0A0C3QSD3_9AGAM</name>
<dbReference type="InterPro" id="IPR001680">
    <property type="entry name" value="WD40_rpt"/>
</dbReference>
<dbReference type="STRING" id="1051891.A0A0C3QSD3"/>
<evidence type="ECO:0000256" key="1">
    <source>
        <dbReference type="ARBA" id="ARBA00022574"/>
    </source>
</evidence>
<dbReference type="SUPFAM" id="SSF50978">
    <property type="entry name" value="WD40 repeat-like"/>
    <property type="match status" value="1"/>
</dbReference>
<dbReference type="InterPro" id="IPR015943">
    <property type="entry name" value="WD40/YVTN_repeat-like_dom_sf"/>
</dbReference>
<dbReference type="GO" id="GO:0080008">
    <property type="term" value="C:Cul4-RING E3 ubiquitin ligase complex"/>
    <property type="evidence" value="ECO:0007669"/>
    <property type="project" value="TreeGrafter"/>
</dbReference>
<feature type="repeat" description="WD" evidence="3">
    <location>
        <begin position="346"/>
        <end position="387"/>
    </location>
</feature>
<dbReference type="OrthoDB" id="63070at2759"/>
<dbReference type="AlphaFoldDB" id="A0A0C3QSD3"/>
<evidence type="ECO:0000256" key="2">
    <source>
        <dbReference type="ARBA" id="ARBA00022737"/>
    </source>
</evidence>
<reference evidence="5 6" key="1">
    <citation type="submission" date="2014-04" db="EMBL/GenBank/DDBJ databases">
        <authorList>
            <consortium name="DOE Joint Genome Institute"/>
            <person name="Kuo A."/>
            <person name="Girlanda M."/>
            <person name="Perotto S."/>
            <person name="Kohler A."/>
            <person name="Nagy L.G."/>
            <person name="Floudas D."/>
            <person name="Copeland A."/>
            <person name="Barry K.W."/>
            <person name="Cichocki N."/>
            <person name="Veneault-Fourrey C."/>
            <person name="LaButti K."/>
            <person name="Lindquist E.A."/>
            <person name="Lipzen A."/>
            <person name="Lundell T."/>
            <person name="Morin E."/>
            <person name="Murat C."/>
            <person name="Sun H."/>
            <person name="Tunlid A."/>
            <person name="Henrissat B."/>
            <person name="Grigoriev I.V."/>
            <person name="Hibbett D.S."/>
            <person name="Martin F."/>
            <person name="Nordberg H.P."/>
            <person name="Cantor M.N."/>
            <person name="Hua S.X."/>
        </authorList>
    </citation>
    <scope>NUCLEOTIDE SEQUENCE [LARGE SCALE GENOMIC DNA]</scope>
    <source>
        <strain evidence="5 6">MUT 4182</strain>
    </source>
</reference>
<organism evidence="5 6">
    <name type="scientific">Tulasnella calospora MUT 4182</name>
    <dbReference type="NCBI Taxonomy" id="1051891"/>
    <lineage>
        <taxon>Eukaryota</taxon>
        <taxon>Fungi</taxon>
        <taxon>Dikarya</taxon>
        <taxon>Basidiomycota</taxon>
        <taxon>Agaricomycotina</taxon>
        <taxon>Agaricomycetes</taxon>
        <taxon>Cantharellales</taxon>
        <taxon>Tulasnellaceae</taxon>
        <taxon>Tulasnella</taxon>
    </lineage>
</organism>
<keyword evidence="2" id="KW-0677">Repeat</keyword>
<gene>
    <name evidence="5" type="ORF">M407DRAFT_67370</name>
</gene>
<dbReference type="Proteomes" id="UP000054248">
    <property type="component" value="Unassembled WGS sequence"/>
</dbReference>
<evidence type="ECO:0000313" key="5">
    <source>
        <dbReference type="EMBL" id="KIO31826.1"/>
    </source>
</evidence>